<dbReference type="OrthoDB" id="565904at2759"/>
<evidence type="ECO:0000259" key="3">
    <source>
        <dbReference type="Pfam" id="PF08212"/>
    </source>
</evidence>
<evidence type="ECO:0000256" key="2">
    <source>
        <dbReference type="PIRNR" id="PIRNR036893"/>
    </source>
</evidence>
<dbReference type="AlphaFoldDB" id="A0A316ZDL2"/>
<feature type="domain" description="Lipocalin/cytosolic fatty-acid binding" evidence="3">
    <location>
        <begin position="61"/>
        <end position="139"/>
    </location>
</feature>
<proteinExistence type="inferred from homology"/>
<accession>A0A316ZDL2</accession>
<keyword evidence="5" id="KW-1185">Reference proteome</keyword>
<dbReference type="InterPro" id="IPR022271">
    <property type="entry name" value="Lipocalin_ApoD"/>
</dbReference>
<comment type="similarity">
    <text evidence="1 2">Belongs to the calycin superfamily. Lipocalin family.</text>
</comment>
<evidence type="ECO:0000313" key="5">
    <source>
        <dbReference type="Proteomes" id="UP000245946"/>
    </source>
</evidence>
<evidence type="ECO:0000313" key="4">
    <source>
        <dbReference type="EMBL" id="PWN99002.1"/>
    </source>
</evidence>
<dbReference type="Gene3D" id="2.40.128.20">
    <property type="match status" value="1"/>
</dbReference>
<dbReference type="InterPro" id="IPR000566">
    <property type="entry name" value="Lipocln_cytosolic_FA-bd_dom"/>
</dbReference>
<dbReference type="GeneID" id="37269524"/>
<dbReference type="STRING" id="58919.A0A316ZDL2"/>
<organism evidence="4 5">
    <name type="scientific">Tilletiopsis washingtonensis</name>
    <dbReference type="NCBI Taxonomy" id="58919"/>
    <lineage>
        <taxon>Eukaryota</taxon>
        <taxon>Fungi</taxon>
        <taxon>Dikarya</taxon>
        <taxon>Basidiomycota</taxon>
        <taxon>Ustilaginomycotina</taxon>
        <taxon>Exobasidiomycetes</taxon>
        <taxon>Entylomatales</taxon>
        <taxon>Entylomatales incertae sedis</taxon>
        <taxon>Tilletiopsis</taxon>
    </lineage>
</organism>
<evidence type="ECO:0000256" key="1">
    <source>
        <dbReference type="ARBA" id="ARBA00006889"/>
    </source>
</evidence>
<sequence>MHLAALLTVLAAPVLVAAGAAHPVGTVPATWDGQCAYPRPQQGFKASRYVGPQPDGDSRAVWYQLAAQDQPFSSDCRCVNASYGSFRNGTVTVENRCVRGETSSGIKGVAPPAAPEFGAGAFRVDFGARSTNTAEGCQGPNYIVQKAYYNKPGEKLCTKAKGRRQYETVIVSSDNFDGWFVLSRTRNVEQRVVEEYIKEVAALGNPLTKPYSITDQSNCPAVP</sequence>
<name>A0A316ZDL2_9BASI</name>
<dbReference type="InterPro" id="IPR012674">
    <property type="entry name" value="Calycin"/>
</dbReference>
<dbReference type="Pfam" id="PF08212">
    <property type="entry name" value="Lipocalin_2"/>
    <property type="match status" value="1"/>
</dbReference>
<keyword evidence="2" id="KW-0732">Signal</keyword>
<protein>
    <submittedName>
        <fullName evidence="4">Calycin-like protein</fullName>
    </submittedName>
</protein>
<dbReference type="RefSeq" id="XP_025599281.1">
    <property type="nucleotide sequence ID" value="XM_025741980.1"/>
</dbReference>
<gene>
    <name evidence="4" type="ORF">FA09DRAFT_328963</name>
</gene>
<dbReference type="PIRSF" id="PIRSF036893">
    <property type="entry name" value="Lipocalin_ApoD"/>
    <property type="match status" value="1"/>
</dbReference>
<dbReference type="EMBL" id="KZ819289">
    <property type="protein sequence ID" value="PWN99002.1"/>
    <property type="molecule type" value="Genomic_DNA"/>
</dbReference>
<feature type="signal peptide" evidence="2">
    <location>
        <begin position="1"/>
        <end position="21"/>
    </location>
</feature>
<dbReference type="Proteomes" id="UP000245946">
    <property type="component" value="Unassembled WGS sequence"/>
</dbReference>
<feature type="chain" id="PRO_5016195865" evidence="2">
    <location>
        <begin position="22"/>
        <end position="223"/>
    </location>
</feature>
<dbReference type="SUPFAM" id="SSF50814">
    <property type="entry name" value="Lipocalins"/>
    <property type="match status" value="1"/>
</dbReference>
<reference evidence="4 5" key="1">
    <citation type="journal article" date="2018" name="Mol. Biol. Evol.">
        <title>Broad Genomic Sampling Reveals a Smut Pathogenic Ancestry of the Fungal Clade Ustilaginomycotina.</title>
        <authorList>
            <person name="Kijpornyongpan T."/>
            <person name="Mondo S.J."/>
            <person name="Barry K."/>
            <person name="Sandor L."/>
            <person name="Lee J."/>
            <person name="Lipzen A."/>
            <person name="Pangilinan J."/>
            <person name="LaButti K."/>
            <person name="Hainaut M."/>
            <person name="Henrissat B."/>
            <person name="Grigoriev I.V."/>
            <person name="Spatafora J.W."/>
            <person name="Aime M.C."/>
        </authorList>
    </citation>
    <scope>NUCLEOTIDE SEQUENCE [LARGE SCALE GENOMIC DNA]</scope>
    <source>
        <strain evidence="4 5">MCA 4186</strain>
    </source>
</reference>